<evidence type="ECO:0000256" key="2">
    <source>
        <dbReference type="SAM" id="MobiDB-lite"/>
    </source>
</evidence>
<dbReference type="Pfam" id="PF15456">
    <property type="entry name" value="Uds1"/>
    <property type="match status" value="1"/>
</dbReference>
<sequence length="880" mass="98313">MQNGTSEQQMLPNLGMTYSVASSLYNDHDRMSAVPSSNYYGTPLHQLTPSPETLLGGYQGSNNSVPQSEPHQTGRIRSPTLSDPIQTHLLVETAIGDSQQYDVLSFEELENLKKEDTLLRKRVVGLRRRLALETKVRDAAKSLTRLHSNSLSSSATSSPTKTNRRSSVFSRKGTEDKANIELASAVKKCDELSWELYSTEQRSREAQTRILQHTAAILQFTHRGPSKHEAGGPFVPGGRPESPVSLDGYTSQDRGFQNGESTFDDMLESFGIIPRRRSSQGSPKIQKEALLAVAKRLEELNDQVRQALLQSNPEKAQGYPQVSPPSLETVTDTTISRQLEVLGQGIEDLKLEQNYMQQETEFRSTRTAMIDELEKDKVELQIELQASLQENMAMEERLADQLGEVNTQLFELLNSLNSSSNAGHVPPIPYEKGPMALIQYTNERLATIKTIVQNSAANAERYNQTDAVLQGLWQFILGAEEDLKERKRAEREQIHAERAAGREGESDDESSPDEDDGLPEEYSLQSFNTKVQWLVSRSSYLKEKQTSLRRQASQHRAVASRGMAAGPVVDDLQAQLERLNEQHSSTKEELEKVSLRHAELEMLNEKKNAEIQSLSLDLEKATQAAQDKADAAIAEAEAKKAAAEQNAKTMEEQIADLAGAREAEMQQQRDQEHVFRKTESELRNLEGEVVRLTTELTICKAELDAAFGSRSQRQADAAQAANTEAAKQLDAANAELVALRMASSDGSAHEEELRKELADTLKEFEELTKASVEQEKERDELELQLDEERDRKAELENQLAEEQVKWLGVMQETEGGRGLQGMGSGAMALKNEFKKMMRETRTEHLKAIRAEQDERRRLEALVRTLKKSGGKSSLSHSMTA</sequence>
<feature type="coiled-coil region" evidence="1">
    <location>
        <begin position="569"/>
        <end position="805"/>
    </location>
</feature>
<protein>
    <submittedName>
        <fullName evidence="5">Uncharacterized protein</fullName>
    </submittedName>
</protein>
<dbReference type="Proteomes" id="UP000316270">
    <property type="component" value="Chromosome 12"/>
</dbReference>
<dbReference type="InterPro" id="IPR029191">
    <property type="entry name" value="Uds1"/>
</dbReference>
<keyword evidence="1" id="KW-0175">Coiled coil</keyword>
<dbReference type="Pfam" id="PF25078">
    <property type="entry name" value="DUF7801"/>
    <property type="match status" value="1"/>
</dbReference>
<dbReference type="OrthoDB" id="5569911at2759"/>
<evidence type="ECO:0000256" key="1">
    <source>
        <dbReference type="SAM" id="Coils"/>
    </source>
</evidence>
<gene>
    <name evidence="5" type="ORF">FKW77_006139</name>
</gene>
<feature type="region of interest" description="Disordered" evidence="2">
    <location>
        <begin position="488"/>
        <end position="522"/>
    </location>
</feature>
<feature type="domain" description="DUF7801" evidence="4">
    <location>
        <begin position="667"/>
        <end position="808"/>
    </location>
</feature>
<dbReference type="InterPro" id="IPR056703">
    <property type="entry name" value="DUF7801"/>
</dbReference>
<feature type="compositionally biased region" description="Acidic residues" evidence="2">
    <location>
        <begin position="505"/>
        <end position="519"/>
    </location>
</feature>
<dbReference type="AlphaFoldDB" id="A0A517LHD4"/>
<accession>A0A517LHD4</accession>
<evidence type="ECO:0000313" key="6">
    <source>
        <dbReference type="Proteomes" id="UP000316270"/>
    </source>
</evidence>
<dbReference type="STRING" id="50376.A0A517LHD4"/>
<feature type="region of interest" description="Disordered" evidence="2">
    <location>
        <begin position="146"/>
        <end position="174"/>
    </location>
</feature>
<feature type="coiled-coil region" evidence="1">
    <location>
        <begin position="370"/>
        <end position="397"/>
    </location>
</feature>
<feature type="compositionally biased region" description="Basic and acidic residues" evidence="2">
    <location>
        <begin position="488"/>
        <end position="504"/>
    </location>
</feature>
<proteinExistence type="predicted"/>
<evidence type="ECO:0000313" key="5">
    <source>
        <dbReference type="EMBL" id="QDS75037.1"/>
    </source>
</evidence>
<dbReference type="EMBL" id="CP042196">
    <property type="protein sequence ID" value="QDS75037.1"/>
    <property type="molecule type" value="Genomic_DNA"/>
</dbReference>
<name>A0A517LHD4_9PEZI</name>
<feature type="compositionally biased region" description="Low complexity" evidence="2">
    <location>
        <begin position="146"/>
        <end position="160"/>
    </location>
</feature>
<keyword evidence="6" id="KW-1185">Reference proteome</keyword>
<evidence type="ECO:0000259" key="3">
    <source>
        <dbReference type="Pfam" id="PF15456"/>
    </source>
</evidence>
<feature type="domain" description="Up-regulated during septation protein 1" evidence="3">
    <location>
        <begin position="88"/>
        <end position="221"/>
    </location>
</feature>
<reference evidence="5 6" key="1">
    <citation type="submission" date="2019-07" db="EMBL/GenBank/DDBJ databases">
        <title>Finished genome of Venturia effusa.</title>
        <authorList>
            <person name="Young C.A."/>
            <person name="Cox M.P."/>
            <person name="Ganley A.R.D."/>
            <person name="David W.J."/>
        </authorList>
    </citation>
    <scope>NUCLEOTIDE SEQUENCE [LARGE SCALE GENOMIC DNA]</scope>
    <source>
        <strain evidence="6">albino</strain>
    </source>
</reference>
<evidence type="ECO:0000259" key="4">
    <source>
        <dbReference type="Pfam" id="PF25078"/>
    </source>
</evidence>
<organism evidence="5 6">
    <name type="scientific">Venturia effusa</name>
    <dbReference type="NCBI Taxonomy" id="50376"/>
    <lineage>
        <taxon>Eukaryota</taxon>
        <taxon>Fungi</taxon>
        <taxon>Dikarya</taxon>
        <taxon>Ascomycota</taxon>
        <taxon>Pezizomycotina</taxon>
        <taxon>Dothideomycetes</taxon>
        <taxon>Pleosporomycetidae</taxon>
        <taxon>Venturiales</taxon>
        <taxon>Venturiaceae</taxon>
        <taxon>Venturia</taxon>
    </lineage>
</organism>